<dbReference type="EMBL" id="SJPI01000002">
    <property type="protein sequence ID" value="TWT51179.1"/>
    <property type="molecule type" value="Genomic_DNA"/>
</dbReference>
<gene>
    <name evidence="2" type="ORF">Pla22_39560</name>
</gene>
<name>A0A5C5WM13_9BACT</name>
<dbReference type="RefSeq" id="WP_146516273.1">
    <property type="nucleotide sequence ID" value="NZ_SJPI01000002.1"/>
</dbReference>
<evidence type="ECO:0000313" key="2">
    <source>
        <dbReference type="EMBL" id="TWT51179.1"/>
    </source>
</evidence>
<dbReference type="AlphaFoldDB" id="A0A5C5WM13"/>
<organism evidence="2 3">
    <name type="scientific">Rubripirellula amarantea</name>
    <dbReference type="NCBI Taxonomy" id="2527999"/>
    <lineage>
        <taxon>Bacteria</taxon>
        <taxon>Pseudomonadati</taxon>
        <taxon>Planctomycetota</taxon>
        <taxon>Planctomycetia</taxon>
        <taxon>Pirellulales</taxon>
        <taxon>Pirellulaceae</taxon>
        <taxon>Rubripirellula</taxon>
    </lineage>
</organism>
<evidence type="ECO:0000313" key="3">
    <source>
        <dbReference type="Proteomes" id="UP000316598"/>
    </source>
</evidence>
<accession>A0A5C5WM13</accession>
<sequence length="112" mass="11958">MHSQTILNVFPASDGHSRLVVAVEKSDSKAGDEQSGRLVLRQETFSSAVGWFTQSCIPVEPEQVAGLKMMLTSTHGGVENKQSLTKQSVPRPRVRGTGPSVLAFDQAVHAAG</sequence>
<proteinExistence type="predicted"/>
<comment type="caution">
    <text evidence="2">The sequence shown here is derived from an EMBL/GenBank/DDBJ whole genome shotgun (WGS) entry which is preliminary data.</text>
</comment>
<evidence type="ECO:0000256" key="1">
    <source>
        <dbReference type="SAM" id="MobiDB-lite"/>
    </source>
</evidence>
<reference evidence="2 3" key="1">
    <citation type="submission" date="2019-02" db="EMBL/GenBank/DDBJ databases">
        <title>Deep-cultivation of Planctomycetes and their phenomic and genomic characterization uncovers novel biology.</title>
        <authorList>
            <person name="Wiegand S."/>
            <person name="Jogler M."/>
            <person name="Boedeker C."/>
            <person name="Pinto D."/>
            <person name="Vollmers J."/>
            <person name="Rivas-Marin E."/>
            <person name="Kohn T."/>
            <person name="Peeters S.H."/>
            <person name="Heuer A."/>
            <person name="Rast P."/>
            <person name="Oberbeckmann S."/>
            <person name="Bunk B."/>
            <person name="Jeske O."/>
            <person name="Meyerdierks A."/>
            <person name="Storesund J.E."/>
            <person name="Kallscheuer N."/>
            <person name="Luecker S."/>
            <person name="Lage O.M."/>
            <person name="Pohl T."/>
            <person name="Merkel B.J."/>
            <person name="Hornburger P."/>
            <person name="Mueller R.-W."/>
            <person name="Bruemmer F."/>
            <person name="Labrenz M."/>
            <person name="Spormann A.M."/>
            <person name="Op Den Camp H."/>
            <person name="Overmann J."/>
            <person name="Amann R."/>
            <person name="Jetten M.S.M."/>
            <person name="Mascher T."/>
            <person name="Medema M.H."/>
            <person name="Devos D.P."/>
            <person name="Kaster A.-K."/>
            <person name="Ovreas L."/>
            <person name="Rohde M."/>
            <person name="Galperin M.Y."/>
            <person name="Jogler C."/>
        </authorList>
    </citation>
    <scope>NUCLEOTIDE SEQUENCE [LARGE SCALE GENOMIC DNA]</scope>
    <source>
        <strain evidence="2 3">Pla22</strain>
    </source>
</reference>
<dbReference type="OrthoDB" id="289070at2"/>
<dbReference type="Proteomes" id="UP000316598">
    <property type="component" value="Unassembled WGS sequence"/>
</dbReference>
<keyword evidence="3" id="KW-1185">Reference proteome</keyword>
<protein>
    <submittedName>
        <fullName evidence="2">Uncharacterized protein</fullName>
    </submittedName>
</protein>
<feature type="compositionally biased region" description="Polar residues" evidence="1">
    <location>
        <begin position="78"/>
        <end position="88"/>
    </location>
</feature>
<feature type="region of interest" description="Disordered" evidence="1">
    <location>
        <begin position="78"/>
        <end position="98"/>
    </location>
</feature>